<reference evidence="2" key="1">
    <citation type="journal article" date="2019" name="Int. J. Syst. Evol. Microbiol.">
        <title>The Global Catalogue of Microorganisms (GCM) 10K type strain sequencing project: providing services to taxonomists for standard genome sequencing and annotation.</title>
        <authorList>
            <consortium name="The Broad Institute Genomics Platform"/>
            <consortium name="The Broad Institute Genome Sequencing Center for Infectious Disease"/>
            <person name="Wu L."/>
            <person name="Ma J."/>
        </authorList>
    </citation>
    <scope>NUCLEOTIDE SEQUENCE [LARGE SCALE GENOMIC DNA]</scope>
    <source>
        <strain evidence="2">CGMCC 1.15461</strain>
    </source>
</reference>
<dbReference type="EMBL" id="BMJE01000003">
    <property type="protein sequence ID" value="GGB73527.1"/>
    <property type="molecule type" value="Genomic_DNA"/>
</dbReference>
<dbReference type="RefSeq" id="WP_188620334.1">
    <property type="nucleotide sequence ID" value="NZ_BMJE01000003.1"/>
</dbReference>
<gene>
    <name evidence="1" type="ORF">GCM10007424_11790</name>
</gene>
<proteinExistence type="predicted"/>
<evidence type="ECO:0000313" key="2">
    <source>
        <dbReference type="Proteomes" id="UP000615760"/>
    </source>
</evidence>
<accession>A0ABQ1JPH0</accession>
<evidence type="ECO:0008006" key="3">
    <source>
        <dbReference type="Google" id="ProtNLM"/>
    </source>
</evidence>
<organism evidence="1 2">
    <name type="scientific">Flavobacterium suaedae</name>
    <dbReference type="NCBI Taxonomy" id="1767027"/>
    <lineage>
        <taxon>Bacteria</taxon>
        <taxon>Pseudomonadati</taxon>
        <taxon>Bacteroidota</taxon>
        <taxon>Flavobacteriia</taxon>
        <taxon>Flavobacteriales</taxon>
        <taxon>Flavobacteriaceae</taxon>
        <taxon>Flavobacterium</taxon>
    </lineage>
</organism>
<sequence>MIKWLYQILKPSKGSYVPHWKTKHSIYRAIVNHIEENGDNCHVSSVSLCNKNKKAETTPGFSDALSEPCYNKPSVDEARELALKVKKIAETGSKATENSFYDYIVKHKDIVSLIDPFLEEISNNALAIEPHLFGFANDLAFNSNNKNAVKLGIAILGLCQNQVIIEKLKILGRHDEFTVYVVIALLSLCEDPEDELFELGQHVNGWGKIQLVDRLARISSKEVVRKWLITEGFKNSVNNQYLACTCATGGLLHKKLEGEKISHAYYKSTSEILISMLESGPGEDISCYEHSPELIKSFLDHSLVHAKSIYDFILLHRIKLYLNNQLLEKYKDSGWNDKLITDCLITLDNVIKNGKWKDLVAKALSDIEDDHYENVKEAAKILGL</sequence>
<comment type="caution">
    <text evidence="1">The sequence shown here is derived from an EMBL/GenBank/DDBJ whole genome shotgun (WGS) entry which is preliminary data.</text>
</comment>
<evidence type="ECO:0000313" key="1">
    <source>
        <dbReference type="EMBL" id="GGB73527.1"/>
    </source>
</evidence>
<keyword evidence="2" id="KW-1185">Reference proteome</keyword>
<dbReference type="Proteomes" id="UP000615760">
    <property type="component" value="Unassembled WGS sequence"/>
</dbReference>
<name>A0ABQ1JPH0_9FLAO</name>
<protein>
    <recommendedName>
        <fullName evidence="3">HDOD domain-containing protein</fullName>
    </recommendedName>
</protein>